<feature type="compositionally biased region" description="Basic and acidic residues" evidence="11">
    <location>
        <begin position="517"/>
        <end position="528"/>
    </location>
</feature>
<dbReference type="GO" id="GO:0031490">
    <property type="term" value="F:chromatin DNA binding"/>
    <property type="evidence" value="ECO:0007669"/>
    <property type="project" value="TreeGrafter"/>
</dbReference>
<keyword evidence="5" id="KW-0805">Transcription regulation</keyword>
<feature type="domain" description="SBNO alpha/beta" evidence="14">
    <location>
        <begin position="926"/>
        <end position="1020"/>
    </location>
</feature>
<dbReference type="GO" id="GO:0005634">
    <property type="term" value="C:nucleus"/>
    <property type="evidence" value="ECO:0007669"/>
    <property type="project" value="TreeGrafter"/>
</dbReference>
<evidence type="ECO:0000256" key="7">
    <source>
        <dbReference type="ARBA" id="ARBA00023163"/>
    </source>
</evidence>
<evidence type="ECO:0000313" key="15">
    <source>
        <dbReference type="Ensembl" id="ENSNMLP00000014434.1"/>
    </source>
</evidence>
<keyword evidence="3" id="KW-0221">Differentiation</keyword>
<keyword evidence="7" id="KW-0804">Transcription</keyword>
<evidence type="ECO:0000256" key="4">
    <source>
        <dbReference type="ARBA" id="ARBA00022855"/>
    </source>
</evidence>
<keyword evidence="6" id="KW-0010">Activator</keyword>
<evidence type="ECO:0000256" key="10">
    <source>
        <dbReference type="ARBA" id="ARBA00073423"/>
    </source>
</evidence>
<feature type="domain" description="Strawberry notch helicase C" evidence="12">
    <location>
        <begin position="620"/>
        <end position="888"/>
    </location>
</feature>
<dbReference type="AlphaFoldDB" id="A0A8C6T4P8"/>
<dbReference type="GO" id="GO:0042393">
    <property type="term" value="F:histone binding"/>
    <property type="evidence" value="ECO:0007669"/>
    <property type="project" value="TreeGrafter"/>
</dbReference>
<dbReference type="Pfam" id="PF13872">
    <property type="entry name" value="AAA_34"/>
    <property type="match status" value="1"/>
</dbReference>
<dbReference type="FunFam" id="3.40.50.300:FF:000342">
    <property type="entry name" value="Protein strawberry notch homolog 2"/>
    <property type="match status" value="1"/>
</dbReference>
<evidence type="ECO:0000256" key="2">
    <source>
        <dbReference type="ARBA" id="ARBA00022491"/>
    </source>
</evidence>
<comment type="similarity">
    <text evidence="1">Belongs to the SBNO family.</text>
</comment>
<comment type="function">
    <text evidence="8">Acts as a transcriptional coregulator, that can have both coactivator and corepressor functions. Inhibits the DCSTAMP-repressive activity of TAL1, hence enhancing the access of the transcription factor MITF to the DC-STAMP promoter in osteoclast. Plays a role in bone homeostasis; required as a positive regulator in TNFSF11//RANKL-mediated osteoclast fusion via a DCSTAMP-dependent pathway. May also be required in the regulation of osteoblast differentiation. Involved in the transcriptional corepression of NF-kappaB in macrophages. Plays a role as a regulator in the pro-inflammatory cascade.</text>
</comment>
<evidence type="ECO:0000259" key="12">
    <source>
        <dbReference type="Pfam" id="PF13871"/>
    </source>
</evidence>
<evidence type="ECO:0000256" key="1">
    <source>
        <dbReference type="ARBA" id="ARBA00006992"/>
    </source>
</evidence>
<dbReference type="Pfam" id="PF13871">
    <property type="entry name" value="Helicase_C_4"/>
    <property type="match status" value="1"/>
</dbReference>
<feature type="domain" description="Strawberry notch AAA" evidence="13">
    <location>
        <begin position="127"/>
        <end position="419"/>
    </location>
</feature>
<sequence>MALLVLQLPLYICGNPSDLSGYSPPPLQKKTVLAQDLSCIDDLSTNSLFSSPADSLSEYADAQPFISTDSLETVPTLWDINTSTPTTNNSTPAQSQLEVSPENVWLNAFSRPLCNSVPFAATIGISHPDIVVETNTLSSVPPPDITYTLSIPEATINSGMLSALQLEAVIYACQQHEVILQNNQRAGFLIGDGAGVGKGRTVAGIILENYLKGRKKSLWFSISNDLKFDAERDLKDINAPYIPVHALNKIKYGDTATSEGVLFATYSALIGESQAGGQHRTRIKQILDWCKPDFDGVIIFDECHKAKNATSTKMGKAVLDLQNKLPRARVVYASATGASEPKNMIYMSRLGIWGEGTPFRTFEDFLHAIEKRGVGAMEIVAMDMKVSGMYIARQLSFAGVSFRIEEIALDDDFKVVYNKAVFMRAADELGLVSRKSLWGQFWSSHQRFFKYLCIAAKVRCLVELAQKELQAGKSLVIGLQSTGESRTREVLDENDGHLDRFVSAAEGVFQSLVTKHFPSEKQRREKPPGNKRKRKPRGRQTKVAKLNVDSGGVINISDDSSSDSDGGIDTDSNSSPDSLENDDVIFVNHTSCQTGNTRIEEMKQSLLTKIAELGKELPLNTLDELIDKFGGPEKVSEMTGRKGRVVRRADGTVCYESRAEQGLTIDHINIKEKDRFMGGEKLVAIISEAASSGISLQADKRVKNQRRRVHMTLELPWSADRAIQQFGRTHRSNQVTAPEYIFLISELAGERRFASIVAKRLESLGALTHGDRRATESRDLSKYNFENKYGTKALDKITKAILGYIENKVRFKSPLLLSLGLMDVGIFCREPRFGINTEKDCTITKFLNRILGLEVHKQNYLFQYFTDNFDYLIEKDKKEGKYDMGILDLAPGNDEIYEEKQETFLTAGNPQDGQVVLYRISVDRGMPWDEAYNRSLNLSSPEEGFYLSLKPRGNTLSVLLAEQGRGKNFILFKPNIGKQTHPENLDNLQMRYRKVSADEAKDHWEKQFVFSFKKCSHAIW</sequence>
<dbReference type="InterPro" id="IPR026741">
    <property type="entry name" value="SNO"/>
</dbReference>
<dbReference type="InterPro" id="IPR027417">
    <property type="entry name" value="P-loop_NTPase"/>
</dbReference>
<evidence type="ECO:0000256" key="6">
    <source>
        <dbReference type="ARBA" id="ARBA00023159"/>
    </source>
</evidence>
<dbReference type="InterPro" id="IPR057332">
    <property type="entry name" value="SBNO_a/b_dom"/>
</dbReference>
<reference evidence="15" key="2">
    <citation type="submission" date="2025-09" db="UniProtKB">
        <authorList>
            <consortium name="Ensembl"/>
        </authorList>
    </citation>
    <scope>IDENTIFICATION</scope>
</reference>
<evidence type="ECO:0000256" key="8">
    <source>
        <dbReference type="ARBA" id="ARBA00055221"/>
    </source>
</evidence>
<protein>
    <recommendedName>
        <fullName evidence="10">Protein strawberry notch homolog 2</fullName>
    </recommendedName>
</protein>
<feature type="compositionally biased region" description="Low complexity" evidence="11">
    <location>
        <begin position="549"/>
        <end position="559"/>
    </location>
</feature>
<dbReference type="GO" id="GO:0071354">
    <property type="term" value="P:cellular response to interleukin-6"/>
    <property type="evidence" value="ECO:0007669"/>
    <property type="project" value="UniProtKB-ARBA"/>
</dbReference>
<dbReference type="Ensembl" id="ENSNMLT00000016228.1">
    <property type="protein sequence ID" value="ENSNMLP00000014434.1"/>
    <property type="gene ID" value="ENSNMLG00000000797.1"/>
</dbReference>
<proteinExistence type="inferred from homology"/>
<dbReference type="Proteomes" id="UP000694523">
    <property type="component" value="Unplaced"/>
</dbReference>
<evidence type="ECO:0000313" key="16">
    <source>
        <dbReference type="Proteomes" id="UP000694523"/>
    </source>
</evidence>
<keyword evidence="4" id="KW-0892">Osteogenesis</keyword>
<dbReference type="SUPFAM" id="SSF52540">
    <property type="entry name" value="P-loop containing nucleoside triphosphate hydrolases"/>
    <property type="match status" value="2"/>
</dbReference>
<dbReference type="InterPro" id="IPR026937">
    <property type="entry name" value="SBNO_Helicase_C_dom"/>
</dbReference>
<dbReference type="PANTHER" id="PTHR12706:SF5">
    <property type="entry name" value="PROTEIN STRAWBERRY NOTCH HOMOLOG 2"/>
    <property type="match status" value="1"/>
</dbReference>
<name>A0A8C6T4P8_9GOBI</name>
<evidence type="ECO:0000256" key="11">
    <source>
        <dbReference type="SAM" id="MobiDB-lite"/>
    </source>
</evidence>
<organism evidence="15 16">
    <name type="scientific">Neogobius melanostomus</name>
    <name type="common">round goby</name>
    <dbReference type="NCBI Taxonomy" id="47308"/>
    <lineage>
        <taxon>Eukaryota</taxon>
        <taxon>Metazoa</taxon>
        <taxon>Chordata</taxon>
        <taxon>Craniata</taxon>
        <taxon>Vertebrata</taxon>
        <taxon>Euteleostomi</taxon>
        <taxon>Actinopterygii</taxon>
        <taxon>Neopterygii</taxon>
        <taxon>Teleostei</taxon>
        <taxon>Neoteleostei</taxon>
        <taxon>Acanthomorphata</taxon>
        <taxon>Gobiaria</taxon>
        <taxon>Gobiiformes</taxon>
        <taxon>Gobioidei</taxon>
        <taxon>Gobiidae</taxon>
        <taxon>Benthophilinae</taxon>
        <taxon>Neogobiini</taxon>
        <taxon>Neogobius</taxon>
    </lineage>
</organism>
<dbReference type="Gene3D" id="3.40.50.300">
    <property type="entry name" value="P-loop containing nucleotide triphosphate hydrolases"/>
    <property type="match status" value="1"/>
</dbReference>
<dbReference type="GO" id="GO:0001503">
    <property type="term" value="P:ossification"/>
    <property type="evidence" value="ECO:0007669"/>
    <property type="project" value="UniProtKB-KW"/>
</dbReference>
<feature type="compositionally biased region" description="Basic residues" evidence="11">
    <location>
        <begin position="529"/>
        <end position="542"/>
    </location>
</feature>
<keyword evidence="16" id="KW-1185">Reference proteome</keyword>
<dbReference type="PANTHER" id="PTHR12706">
    <property type="entry name" value="STRAWBERRY NOTCH-RELATED"/>
    <property type="match status" value="1"/>
</dbReference>
<evidence type="ECO:0000259" key="13">
    <source>
        <dbReference type="Pfam" id="PF13872"/>
    </source>
</evidence>
<evidence type="ECO:0000256" key="3">
    <source>
        <dbReference type="ARBA" id="ARBA00022782"/>
    </source>
</evidence>
<evidence type="ECO:0000259" key="14">
    <source>
        <dbReference type="Pfam" id="PF25373"/>
    </source>
</evidence>
<comment type="subunit">
    <text evidence="9">Interacts with TAL1; this interaction inhibits TAL1 occupancy of the DCSTAMP promoter, leading to the activation of the DCSTAMP promoter by the transcription factor MITF.</text>
</comment>
<evidence type="ECO:0000256" key="5">
    <source>
        <dbReference type="ARBA" id="ARBA00023015"/>
    </source>
</evidence>
<accession>A0A8C6T4P8</accession>
<reference evidence="15" key="1">
    <citation type="submission" date="2025-08" db="UniProtKB">
        <authorList>
            <consortium name="Ensembl"/>
        </authorList>
    </citation>
    <scope>IDENTIFICATION</scope>
</reference>
<dbReference type="GO" id="GO:0002281">
    <property type="term" value="P:macrophage activation involved in immune response"/>
    <property type="evidence" value="ECO:0007669"/>
    <property type="project" value="UniProtKB-ARBA"/>
</dbReference>
<keyword evidence="2" id="KW-0678">Repressor</keyword>
<feature type="region of interest" description="Disordered" evidence="11">
    <location>
        <begin position="516"/>
        <end position="581"/>
    </location>
</feature>
<evidence type="ECO:0000256" key="9">
    <source>
        <dbReference type="ARBA" id="ARBA00063805"/>
    </source>
</evidence>
<dbReference type="InterPro" id="IPR039187">
    <property type="entry name" value="SNO_AAA"/>
</dbReference>
<dbReference type="FunFam" id="3.40.50.300:FF:003990">
    <property type="entry name" value="Si:ch73-63e15.2"/>
    <property type="match status" value="1"/>
</dbReference>
<dbReference type="GO" id="GO:0006355">
    <property type="term" value="P:regulation of DNA-templated transcription"/>
    <property type="evidence" value="ECO:0007669"/>
    <property type="project" value="InterPro"/>
</dbReference>
<dbReference type="GO" id="GO:0030154">
    <property type="term" value="P:cell differentiation"/>
    <property type="evidence" value="ECO:0007669"/>
    <property type="project" value="UniProtKB-KW"/>
</dbReference>
<dbReference type="Pfam" id="PF25373">
    <property type="entry name" value="SBNO"/>
    <property type="match status" value="1"/>
</dbReference>